<organism evidence="1 2">
    <name type="scientific">Winogradskyella endarachnes</name>
    <dbReference type="NCBI Taxonomy" id="2681965"/>
    <lineage>
        <taxon>Bacteria</taxon>
        <taxon>Pseudomonadati</taxon>
        <taxon>Bacteroidota</taxon>
        <taxon>Flavobacteriia</taxon>
        <taxon>Flavobacteriales</taxon>
        <taxon>Flavobacteriaceae</taxon>
        <taxon>Winogradskyella</taxon>
    </lineage>
</organism>
<protein>
    <recommendedName>
        <fullName evidence="3">Outer membrane beta-barrel protein</fullName>
    </recommendedName>
</protein>
<gene>
    <name evidence="1" type="ORF">GN138_07570</name>
</gene>
<dbReference type="SUPFAM" id="SSF56925">
    <property type="entry name" value="OMPA-like"/>
    <property type="match status" value="1"/>
</dbReference>
<dbReference type="RefSeq" id="WP_157363187.1">
    <property type="nucleotide sequence ID" value="NZ_WOWS01000002.1"/>
</dbReference>
<dbReference type="EMBL" id="WOWS01000002">
    <property type="protein sequence ID" value="MUU78299.1"/>
    <property type="molecule type" value="Genomic_DNA"/>
</dbReference>
<name>A0A6L6U8F0_9FLAO</name>
<accession>A0A6L6U8F0</accession>
<comment type="caution">
    <text evidence="1">The sequence shown here is derived from an EMBL/GenBank/DDBJ whole genome shotgun (WGS) entry which is preliminary data.</text>
</comment>
<dbReference type="AlphaFoldDB" id="A0A6L6U8F0"/>
<proteinExistence type="predicted"/>
<dbReference type="Proteomes" id="UP000478208">
    <property type="component" value="Unassembled WGS sequence"/>
</dbReference>
<dbReference type="InterPro" id="IPR011250">
    <property type="entry name" value="OMP/PagP_B-barrel"/>
</dbReference>
<evidence type="ECO:0008006" key="3">
    <source>
        <dbReference type="Google" id="ProtNLM"/>
    </source>
</evidence>
<evidence type="ECO:0000313" key="2">
    <source>
        <dbReference type="Proteomes" id="UP000478208"/>
    </source>
</evidence>
<evidence type="ECO:0000313" key="1">
    <source>
        <dbReference type="EMBL" id="MUU78299.1"/>
    </source>
</evidence>
<sequence>MKNNYLFTILISLLFLSSVYSQSISEPGKLGLGFASSYPGYGLSAKYNFTETHAGQVIIGGASYGFGTSSLAISARYLYNFKTGGSKLIYKPYVYGQAGYFSVKVEYFGVSESYNTVSFGFGGGIELTIDEFVEGLAFNVELGYIGGSFDNGVGGFAGFAYGVGIHYYFDI</sequence>
<reference evidence="1 2" key="1">
    <citation type="submission" date="2019-12" db="EMBL/GenBank/DDBJ databases">
        <authorList>
            <person name="Li J."/>
        </authorList>
    </citation>
    <scope>NUCLEOTIDE SEQUENCE [LARGE SCALE GENOMIC DNA]</scope>
    <source>
        <strain evidence="1 2">HL2-2</strain>
    </source>
</reference>
<keyword evidence="2" id="KW-1185">Reference proteome</keyword>